<keyword evidence="3" id="KW-1185">Reference proteome</keyword>
<accession>A0ABV7MFZ0</accession>
<feature type="transmembrane region" description="Helical" evidence="1">
    <location>
        <begin position="23"/>
        <end position="46"/>
    </location>
</feature>
<feature type="transmembrane region" description="Helical" evidence="1">
    <location>
        <begin position="91"/>
        <end position="111"/>
    </location>
</feature>
<evidence type="ECO:0000313" key="2">
    <source>
        <dbReference type="EMBL" id="MFC3320746.1"/>
    </source>
</evidence>
<proteinExistence type="predicted"/>
<feature type="transmembrane region" description="Helical" evidence="1">
    <location>
        <begin position="117"/>
        <end position="138"/>
    </location>
</feature>
<sequence length="172" mass="18524">MATAEGGWGELRRDVWRRTTRPAAHATFVFFFFGSVVLIGGLGIWVELINAAKAPSPSDLLHVRTAMATFFPALIGSTCFQIVLGKYLKALRAVAFVGSTLIAAVGFWLIFDRNLSSPLSLSIGTLASLVSLWFWWIANADNPDFFDEPLDQAAVGGSTDRPLGGDLGGFEA</sequence>
<evidence type="ECO:0000256" key="1">
    <source>
        <dbReference type="SAM" id="Phobius"/>
    </source>
</evidence>
<dbReference type="EMBL" id="JBHRVD010000001">
    <property type="protein sequence ID" value="MFC3320746.1"/>
    <property type="molecule type" value="Genomic_DNA"/>
</dbReference>
<dbReference type="Proteomes" id="UP001595648">
    <property type="component" value="Unassembled WGS sequence"/>
</dbReference>
<reference evidence="3" key="1">
    <citation type="journal article" date="2019" name="Int. J. Syst. Evol. Microbiol.">
        <title>The Global Catalogue of Microorganisms (GCM) 10K type strain sequencing project: providing services to taxonomists for standard genome sequencing and annotation.</title>
        <authorList>
            <consortium name="The Broad Institute Genomics Platform"/>
            <consortium name="The Broad Institute Genome Sequencing Center for Infectious Disease"/>
            <person name="Wu L."/>
            <person name="Ma J."/>
        </authorList>
    </citation>
    <scope>NUCLEOTIDE SEQUENCE [LARGE SCALE GENOMIC DNA]</scope>
    <source>
        <strain evidence="3">ICMP 19515</strain>
    </source>
</reference>
<dbReference type="RefSeq" id="WP_378976898.1">
    <property type="nucleotide sequence ID" value="NZ_JBHRVD010000001.1"/>
</dbReference>
<evidence type="ECO:0000313" key="3">
    <source>
        <dbReference type="Proteomes" id="UP001595648"/>
    </source>
</evidence>
<keyword evidence="1" id="KW-0472">Membrane</keyword>
<keyword evidence="1" id="KW-1133">Transmembrane helix</keyword>
<feature type="transmembrane region" description="Helical" evidence="1">
    <location>
        <begin position="66"/>
        <end position="84"/>
    </location>
</feature>
<protein>
    <submittedName>
        <fullName evidence="2">Uncharacterized protein</fullName>
    </submittedName>
</protein>
<gene>
    <name evidence="2" type="ORF">ACFOJ9_02770</name>
</gene>
<comment type="caution">
    <text evidence="2">The sequence shown here is derived from an EMBL/GenBank/DDBJ whole genome shotgun (WGS) entry which is preliminary data.</text>
</comment>
<name>A0ABV7MFZ0_9HYPH</name>
<keyword evidence="1" id="KW-0812">Transmembrane</keyword>
<organism evidence="2 3">
    <name type="scientific">Mesorhizobium cantuariense</name>
    <dbReference type="NCBI Taxonomy" id="1300275"/>
    <lineage>
        <taxon>Bacteria</taxon>
        <taxon>Pseudomonadati</taxon>
        <taxon>Pseudomonadota</taxon>
        <taxon>Alphaproteobacteria</taxon>
        <taxon>Hyphomicrobiales</taxon>
        <taxon>Phyllobacteriaceae</taxon>
        <taxon>Mesorhizobium</taxon>
    </lineage>
</organism>